<evidence type="ECO:0000256" key="3">
    <source>
        <dbReference type="ARBA" id="ARBA00022692"/>
    </source>
</evidence>
<feature type="transmembrane region" description="Helical" evidence="6">
    <location>
        <begin position="193"/>
        <end position="211"/>
    </location>
</feature>
<dbReference type="KEGG" id="pfuw:KF707C_2270"/>
<dbReference type="PANTHER" id="PTHR10010:SF46">
    <property type="entry name" value="SODIUM-DEPENDENT PHOSPHATE TRANSPORT PROTEIN 2B"/>
    <property type="match status" value="1"/>
</dbReference>
<feature type="transmembrane region" description="Helical" evidence="6">
    <location>
        <begin position="130"/>
        <end position="149"/>
    </location>
</feature>
<evidence type="ECO:0000313" key="7">
    <source>
        <dbReference type="EMBL" id="BAU71915.1"/>
    </source>
</evidence>
<protein>
    <submittedName>
        <fullName evidence="7">Sodium-dependent phosphate transporter</fullName>
    </submittedName>
</protein>
<keyword evidence="8" id="KW-1185">Reference proteome</keyword>
<evidence type="ECO:0000256" key="6">
    <source>
        <dbReference type="SAM" id="Phobius"/>
    </source>
</evidence>
<feature type="transmembrane region" description="Helical" evidence="6">
    <location>
        <begin position="306"/>
        <end position="326"/>
    </location>
</feature>
<dbReference type="GO" id="GO:0005436">
    <property type="term" value="F:sodium:phosphate symporter activity"/>
    <property type="evidence" value="ECO:0007669"/>
    <property type="project" value="InterPro"/>
</dbReference>
<dbReference type="Proteomes" id="UP000218554">
    <property type="component" value="Chromosome"/>
</dbReference>
<reference evidence="8" key="1">
    <citation type="submission" date="2015-05" db="EMBL/GenBank/DDBJ databases">
        <title>Draft genome sequencing of a biphenyl-degrading bacterium, Pseudomonas balearica KF707 (=NBRC110670).</title>
        <authorList>
            <person name="Kimura N."/>
            <person name="Hirose J."/>
            <person name="Watanabe T."/>
            <person name="Suenaga H."/>
            <person name="Fujihara H."/>
            <person name="Noguchi M."/>
            <person name="Hashimoto M."/>
            <person name="Shimodaira J."/>
            <person name="Tsuchikane K."/>
            <person name="Hosoyama A."/>
            <person name="Yamazoe A."/>
            <person name="Fujita N."/>
            <person name="Furukawa K."/>
        </authorList>
    </citation>
    <scope>NUCLEOTIDE SEQUENCE [LARGE SCALE GENOMIC DNA]</scope>
    <source>
        <strain evidence="8">DSM 10086 / NBRC 110670 / KF707</strain>
    </source>
</reference>
<keyword evidence="2" id="KW-1003">Cell membrane</keyword>
<evidence type="ECO:0000313" key="8">
    <source>
        <dbReference type="Proteomes" id="UP000218554"/>
    </source>
</evidence>
<evidence type="ECO:0000256" key="5">
    <source>
        <dbReference type="ARBA" id="ARBA00023136"/>
    </source>
</evidence>
<organism evidence="7 8">
    <name type="scientific">Metapseudomonas furukawaii</name>
    <name type="common">Pseudomonas furukawaii</name>
    <dbReference type="NCBI Taxonomy" id="1149133"/>
    <lineage>
        <taxon>Bacteria</taxon>
        <taxon>Pseudomonadati</taxon>
        <taxon>Pseudomonadota</taxon>
        <taxon>Gammaproteobacteria</taxon>
        <taxon>Pseudomonadales</taxon>
        <taxon>Pseudomonadaceae</taxon>
        <taxon>Metapseudomonas</taxon>
    </lineage>
</organism>
<feature type="transmembrane region" description="Helical" evidence="6">
    <location>
        <begin position="270"/>
        <end position="294"/>
    </location>
</feature>
<accession>A0AAD1BVD1</accession>
<evidence type="ECO:0000256" key="1">
    <source>
        <dbReference type="ARBA" id="ARBA00004651"/>
    </source>
</evidence>
<gene>
    <name evidence="7" type="ORF">KF707C_2270</name>
</gene>
<dbReference type="EMBL" id="AP014862">
    <property type="protein sequence ID" value="BAU71915.1"/>
    <property type="molecule type" value="Genomic_DNA"/>
</dbReference>
<dbReference type="GO" id="GO:0044341">
    <property type="term" value="P:sodium-dependent phosphate transport"/>
    <property type="evidence" value="ECO:0007669"/>
    <property type="project" value="InterPro"/>
</dbReference>
<keyword evidence="4 6" id="KW-1133">Transmembrane helix</keyword>
<name>A0AAD1BVD1_METFU</name>
<dbReference type="InterPro" id="IPR003841">
    <property type="entry name" value="Na/Pi_transpt"/>
</dbReference>
<dbReference type="Pfam" id="PF02690">
    <property type="entry name" value="Na_Pi_cotrans"/>
    <property type="match status" value="2"/>
</dbReference>
<reference evidence="7 8" key="2">
    <citation type="journal article" date="2017" name="Int. J. Syst. Evol. Microbiol.">
        <title>Pseudomonas furukawaii sp. nov., a polychlorinated biphenyl-degrading bacterium isolated from biphenyl-contaminated soil in Japan.</title>
        <authorList>
            <person name="Kimura N."/>
            <person name="Watanabe T."/>
            <person name="Suenaga H."/>
            <person name="Fujihara H."/>
            <person name="Futagami T."/>
            <person name="Goto M."/>
            <person name="Hanada S."/>
            <person name="Hirose J."/>
        </authorList>
    </citation>
    <scope>NUCLEOTIDE SEQUENCE [LARGE SCALE GENOMIC DNA]</scope>
    <source>
        <strain evidence="8">DSM 10086 / NBRC 110670 / KF707</strain>
    </source>
</reference>
<evidence type="ECO:0000256" key="2">
    <source>
        <dbReference type="ARBA" id="ARBA00022475"/>
    </source>
</evidence>
<keyword evidence="5 6" id="KW-0472">Membrane</keyword>
<proteinExistence type="predicted"/>
<dbReference type="NCBIfam" id="NF037997">
    <property type="entry name" value="Na_Pi_symport"/>
    <property type="match status" value="1"/>
</dbReference>
<dbReference type="PANTHER" id="PTHR10010">
    <property type="entry name" value="SOLUTE CARRIER FAMILY 34 SODIUM PHOSPHATE , MEMBER 2-RELATED"/>
    <property type="match status" value="1"/>
</dbReference>
<comment type="subcellular location">
    <subcellularLocation>
        <location evidence="1">Cell membrane</location>
        <topology evidence="1">Multi-pass membrane protein</topology>
    </subcellularLocation>
</comment>
<keyword evidence="3 6" id="KW-0812">Transmembrane</keyword>
<evidence type="ECO:0000256" key="4">
    <source>
        <dbReference type="ARBA" id="ARBA00022989"/>
    </source>
</evidence>
<feature type="transmembrane region" description="Helical" evidence="6">
    <location>
        <begin position="156"/>
        <end position="173"/>
    </location>
</feature>
<dbReference type="GO" id="GO:0005886">
    <property type="term" value="C:plasma membrane"/>
    <property type="evidence" value="ECO:0007669"/>
    <property type="project" value="UniProtKB-SubCell"/>
</dbReference>
<dbReference type="AlphaFoldDB" id="A0AAD1BVD1"/>
<sequence>MKDYARLLLLVLAAAGLIASFWFSSGWLELCAGLALFLFGMQCLEEGLRQLAGGKLEQLLARSTATSFKGLMFGICGTLLLQSSTLVSLLTIAFISAGLIQLAGGIAILFGANLGATSGIWLLALAGQNLSLSPLALPLLVFGVLGGFLGEKSKAAGRIVLGIAFIFLGIDQIKEGFASFGDGLDLTAYQADGLAGSLLFALVGLLLTLVLQSSHATLMLTLAALAGGQLDLAQGFAIAIGSNVGSSVTTAFVGSLGGNRSGQRLALAHVLFNLVTCSLAFVLLAPLSWLVGLIAERTGLGTNELIQLAMFHSLINAMGVLLFWPLQGRLAQQLVRWLPERAEPQVLITELAAGPEEPQRTRARYLNDRALDSVDAASSAVVRELRHLGRLSLEVICHALYLPVDQLARVQGDESLLQGRPERHHLDAEALYQRHIKGVYADLLSFMGRLDLPLDEAHQQFWVSSQLAALQLVDAVKDAKHLQKNLGRFLDQEHSPVREAYVDLRRHLLVMLHELRELGRSELPEEAWSQRLRWLDDQAAAFDGRFRARLFNAVRLGEMDGLQTSSLMNDLGYASRIFQSLRNVLMLGEGQALFRELRRLGRDDETLIVLDVGRPS</sequence>
<dbReference type="RefSeq" id="WP_003455713.1">
    <property type="nucleotide sequence ID" value="NZ_AJMR01000224.1"/>
</dbReference>